<dbReference type="Proteomes" id="UP000216035">
    <property type="component" value="Unassembled WGS sequence"/>
</dbReference>
<evidence type="ECO:0000313" key="1">
    <source>
        <dbReference type="EMBL" id="OYQ46847.1"/>
    </source>
</evidence>
<accession>A0A255ZZ73</accession>
<proteinExistence type="predicted"/>
<dbReference type="AlphaFoldDB" id="A0A255ZZ73"/>
<reference evidence="1 2" key="1">
    <citation type="submission" date="2017-07" db="EMBL/GenBank/DDBJ databases">
        <title>Flavobacterium cyanobacteriorum sp. nov., isolated from cyanobacterial aggregates in a eutrophic lake.</title>
        <authorList>
            <person name="Cai H."/>
        </authorList>
    </citation>
    <scope>NUCLEOTIDE SEQUENCE [LARGE SCALE GENOMIC DNA]</scope>
    <source>
        <strain evidence="1 2">TH167</strain>
    </source>
</reference>
<organism evidence="1 2">
    <name type="scientific">Flavobacterium aurantiibacter</name>
    <dbReference type="NCBI Taxonomy" id="2023067"/>
    <lineage>
        <taxon>Bacteria</taxon>
        <taxon>Pseudomonadati</taxon>
        <taxon>Bacteroidota</taxon>
        <taxon>Flavobacteriia</taxon>
        <taxon>Flavobacteriales</taxon>
        <taxon>Flavobacteriaceae</taxon>
        <taxon>Flavobacterium</taxon>
    </lineage>
</organism>
<gene>
    <name evidence="1" type="ORF">CHX27_03865</name>
</gene>
<protein>
    <submittedName>
        <fullName evidence="1">Uncharacterized protein</fullName>
    </submittedName>
</protein>
<keyword evidence="2" id="KW-1185">Reference proteome</keyword>
<dbReference type="EMBL" id="NOXX01000156">
    <property type="protein sequence ID" value="OYQ46847.1"/>
    <property type="molecule type" value="Genomic_DNA"/>
</dbReference>
<comment type="caution">
    <text evidence="1">The sequence shown here is derived from an EMBL/GenBank/DDBJ whole genome shotgun (WGS) entry which is preliminary data.</text>
</comment>
<name>A0A255ZZ73_9FLAO</name>
<evidence type="ECO:0000313" key="2">
    <source>
        <dbReference type="Proteomes" id="UP000216035"/>
    </source>
</evidence>
<dbReference type="RefSeq" id="WP_094485451.1">
    <property type="nucleotide sequence ID" value="NZ_NOXX01000156.1"/>
</dbReference>
<sequence length="59" mass="6477">MIVPIYDDFLETTAQPGLKRKTRKAKTPVLPKAVATEGSLVLHGAKQAFLLRLCSVKPE</sequence>